<dbReference type="SUPFAM" id="SSF143422">
    <property type="entry name" value="Transposase IS200-like"/>
    <property type="match status" value="1"/>
</dbReference>
<comment type="caution">
    <text evidence="2">The sequence shown here is derived from an EMBL/GenBank/DDBJ whole genome shotgun (WGS) entry which is preliminary data.</text>
</comment>
<dbReference type="SMART" id="SM01321">
    <property type="entry name" value="Y1_Tnp"/>
    <property type="match status" value="1"/>
</dbReference>
<keyword evidence="3" id="KW-1185">Reference proteome</keyword>
<evidence type="ECO:0000259" key="1">
    <source>
        <dbReference type="SMART" id="SM01321"/>
    </source>
</evidence>
<gene>
    <name evidence="2" type="ORF">ISO4_02821</name>
</gene>
<organism evidence="2 3">
    <name type="scientific">Alloalcanivorax venustensis ISO4</name>
    <dbReference type="NCBI Taxonomy" id="1177184"/>
    <lineage>
        <taxon>Bacteria</taxon>
        <taxon>Pseudomonadati</taxon>
        <taxon>Pseudomonadota</taxon>
        <taxon>Gammaproteobacteria</taxon>
        <taxon>Oceanospirillales</taxon>
        <taxon>Alcanivoracaceae</taxon>
        <taxon>Alloalcanivorax</taxon>
    </lineage>
</organism>
<sequence>MPGKDRLLLAGHPHHLVRKSQGNEPIFLDEADYNHCLGQIRKLSQDYNLSVHAYCLLPDRIHIIATPHGDPTDLSTFMKALSCRTSLRRKNLHGRSSAWEVRYRSSPVEPGQWLLACMCYVERLPVIHELTTSAYHYHLSSYRMRLGKTDHYWLKDPEEYARLGSSIQERAEAYRTYMSNGLDRSEEAMIDTAVQRCRLTGSIRFVKEVYREYGILGINRGPGRPRKRRKKPDG</sequence>
<proteinExistence type="predicted"/>
<accession>A0ABS0AJW2</accession>
<dbReference type="EMBL" id="ARXR01000034">
    <property type="protein sequence ID" value="MBF5054219.1"/>
    <property type="molecule type" value="Genomic_DNA"/>
</dbReference>
<evidence type="ECO:0000313" key="3">
    <source>
        <dbReference type="Proteomes" id="UP000644441"/>
    </source>
</evidence>
<evidence type="ECO:0000313" key="2">
    <source>
        <dbReference type="EMBL" id="MBF5054219.1"/>
    </source>
</evidence>
<dbReference type="Proteomes" id="UP000644441">
    <property type="component" value="Unassembled WGS sequence"/>
</dbReference>
<name>A0ABS0AJW2_9GAMM</name>
<dbReference type="PANTHER" id="PTHR34322">
    <property type="entry name" value="TRANSPOSASE, Y1_TNP DOMAIN-CONTAINING"/>
    <property type="match status" value="1"/>
</dbReference>
<protein>
    <submittedName>
        <fullName evidence="2">Transposase-like protein</fullName>
    </submittedName>
</protein>
<dbReference type="GeneID" id="99767483"/>
<dbReference type="InterPro" id="IPR036515">
    <property type="entry name" value="Transposase_17_sf"/>
</dbReference>
<dbReference type="InterPro" id="IPR002686">
    <property type="entry name" value="Transposase_17"/>
</dbReference>
<dbReference type="Gene3D" id="3.30.70.1290">
    <property type="entry name" value="Transposase IS200-like"/>
    <property type="match status" value="1"/>
</dbReference>
<dbReference type="RefSeq" id="WP_142948172.1">
    <property type="nucleotide sequence ID" value="NZ_ARXR01000034.1"/>
</dbReference>
<feature type="domain" description="Transposase IS200-like" evidence="1">
    <location>
        <begin position="9"/>
        <end position="124"/>
    </location>
</feature>
<reference evidence="2 3" key="1">
    <citation type="submission" date="2012-09" db="EMBL/GenBank/DDBJ databases">
        <title>Genome Sequence of alkane-degrading Bacterium Alcanivorax venustensis ISO4.</title>
        <authorList>
            <person name="Lai Q."/>
            <person name="Shao Z."/>
        </authorList>
    </citation>
    <scope>NUCLEOTIDE SEQUENCE [LARGE SCALE GENOMIC DNA]</scope>
    <source>
        <strain evidence="2 3">ISO4</strain>
    </source>
</reference>
<dbReference type="PANTHER" id="PTHR34322:SF2">
    <property type="entry name" value="TRANSPOSASE IS200-LIKE DOMAIN-CONTAINING PROTEIN"/>
    <property type="match status" value="1"/>
</dbReference>